<dbReference type="InterPro" id="IPR049806">
    <property type="entry name" value="MasK-like_C"/>
</dbReference>
<feature type="compositionally biased region" description="Pro residues" evidence="1">
    <location>
        <begin position="254"/>
        <end position="266"/>
    </location>
</feature>
<dbReference type="NCBIfam" id="NF033768">
    <property type="entry name" value="myxo_SS_tail"/>
    <property type="match status" value="1"/>
</dbReference>
<sequence length="486" mass="51086">MAGGAHGNLSARALSIRRREVIEMGELSPPRPGAMTAAMRAVRATVPVETWARVAIVRDGTIVEQRWIAPGDALTWGRTERADVVVASAPHDVAPLITWDEDAHTIVVDAAITGRVSSRGQVLELRGDARRVSLEQGARARLVLGGASELLVEMTPRPPRPRRAPLPRSAIGALGLDERFTAIAVASLVLHATVVTVLAERDWPAPSGTIESRIASVVFVEEPMPPVPDEIVARTTDGPPSDDVGEGDADAPSIPTPRAPGTPRPSAPSRESLDAMRAEIATRVDAMLGAIGEGGAMGNLLRDGAPLASEADVMGLVRGDEHAALAPRAGDVPAMRDGAGIEALARGCEGCGDIAVHRVGPVREGEGPPREERPVQVSAQPIEDDGPRPGFDPRALARAMRGRMGAVRACYERALRDEPTLAGRIDVDVQVERVGTLSDVHVREGSIGDAAFHGCVERAVRAVRLPSGPEDGPASVSFPFVFAPQG</sequence>
<dbReference type="EMBL" id="CP011125">
    <property type="protein sequence ID" value="AKF07427.1"/>
    <property type="molecule type" value="Genomic_DNA"/>
</dbReference>
<evidence type="ECO:0000313" key="2">
    <source>
        <dbReference type="EMBL" id="AKF07427.1"/>
    </source>
</evidence>
<gene>
    <name evidence="2" type="ORF">DB32_004576</name>
</gene>
<evidence type="ECO:0000256" key="1">
    <source>
        <dbReference type="SAM" id="MobiDB-lite"/>
    </source>
</evidence>
<proteinExistence type="predicted"/>
<evidence type="ECO:0000313" key="3">
    <source>
        <dbReference type="Proteomes" id="UP000034883"/>
    </source>
</evidence>
<dbReference type="OrthoDB" id="5392467at2"/>
<protein>
    <submittedName>
        <fullName evidence="2">FHA/TonB domain protein</fullName>
    </submittedName>
</protein>
<feature type="region of interest" description="Disordered" evidence="1">
    <location>
        <begin position="226"/>
        <end position="273"/>
    </location>
</feature>
<dbReference type="KEGG" id="samy:DB32_004576"/>
<name>A0A0F6W502_9BACT</name>
<reference evidence="2 3" key="1">
    <citation type="submission" date="2015-03" db="EMBL/GenBank/DDBJ databases">
        <title>Genome assembly of Sandaracinus amylolyticus DSM 53668.</title>
        <authorList>
            <person name="Sharma G."/>
            <person name="Subramanian S."/>
        </authorList>
    </citation>
    <scope>NUCLEOTIDE SEQUENCE [LARGE SCALE GENOMIC DNA]</scope>
    <source>
        <strain evidence="2 3">DSM 53668</strain>
    </source>
</reference>
<organism evidence="2 3">
    <name type="scientific">Sandaracinus amylolyticus</name>
    <dbReference type="NCBI Taxonomy" id="927083"/>
    <lineage>
        <taxon>Bacteria</taxon>
        <taxon>Pseudomonadati</taxon>
        <taxon>Myxococcota</taxon>
        <taxon>Polyangia</taxon>
        <taxon>Polyangiales</taxon>
        <taxon>Sandaracinaceae</taxon>
        <taxon>Sandaracinus</taxon>
    </lineage>
</organism>
<keyword evidence="3" id="KW-1185">Reference proteome</keyword>
<dbReference type="Proteomes" id="UP000034883">
    <property type="component" value="Chromosome"/>
</dbReference>
<dbReference type="RefSeq" id="WP_053234686.1">
    <property type="nucleotide sequence ID" value="NZ_CP011125.1"/>
</dbReference>
<dbReference type="AlphaFoldDB" id="A0A0F6W502"/>
<accession>A0A0F6W502</accession>
<dbReference type="STRING" id="927083.DB32_004576"/>